<gene>
    <name evidence="1" type="ORF">BINO364_LOCUS9680</name>
</gene>
<sequence>MEAIKESLSTMAEMFNSRMNEFQQDLSKTSTAPSITSIAADFSNFKLFIQAALTSLQKQVELLSRELDRMELRKRRKMLLFHGVAEKKSEDTLGLITSIVAEHLDLPNFSSASISSSYRLGHVIGEKPRPIVVKFVEAQVRDSVWFAKARLKGSGVTESEFLTKNRHDVFMEARRRYGVGKCWTKDGCINVLASDGKRYRVETLSDLQAIRHTTLASPKAVQDTVVVPKNSGAKITVQRTKRVLKK</sequence>
<evidence type="ECO:0000313" key="2">
    <source>
        <dbReference type="Proteomes" id="UP000838878"/>
    </source>
</evidence>
<protein>
    <submittedName>
        <fullName evidence="1">Uncharacterized protein</fullName>
    </submittedName>
</protein>
<organism evidence="1 2">
    <name type="scientific">Brenthis ino</name>
    <name type="common">lesser marbled fritillary</name>
    <dbReference type="NCBI Taxonomy" id="405034"/>
    <lineage>
        <taxon>Eukaryota</taxon>
        <taxon>Metazoa</taxon>
        <taxon>Ecdysozoa</taxon>
        <taxon>Arthropoda</taxon>
        <taxon>Hexapoda</taxon>
        <taxon>Insecta</taxon>
        <taxon>Pterygota</taxon>
        <taxon>Neoptera</taxon>
        <taxon>Endopterygota</taxon>
        <taxon>Lepidoptera</taxon>
        <taxon>Glossata</taxon>
        <taxon>Ditrysia</taxon>
        <taxon>Papilionoidea</taxon>
        <taxon>Nymphalidae</taxon>
        <taxon>Heliconiinae</taxon>
        <taxon>Argynnini</taxon>
        <taxon>Brenthis</taxon>
    </lineage>
</organism>
<accession>A0A8J9W1W6</accession>
<keyword evidence="2" id="KW-1185">Reference proteome</keyword>
<dbReference type="EMBL" id="OV170224">
    <property type="protein sequence ID" value="CAH0723912.1"/>
    <property type="molecule type" value="Genomic_DNA"/>
</dbReference>
<dbReference type="Gene3D" id="3.30.70.1820">
    <property type="entry name" value="L1 transposable element, RRM domain"/>
    <property type="match status" value="1"/>
</dbReference>
<proteinExistence type="predicted"/>
<feature type="non-terminal residue" evidence="1">
    <location>
        <position position="246"/>
    </location>
</feature>
<evidence type="ECO:0000313" key="1">
    <source>
        <dbReference type="EMBL" id="CAH0723912.1"/>
    </source>
</evidence>
<dbReference type="OrthoDB" id="8121249at2759"/>
<reference evidence="1" key="1">
    <citation type="submission" date="2021-12" db="EMBL/GenBank/DDBJ databases">
        <authorList>
            <person name="Martin H S."/>
        </authorList>
    </citation>
    <scope>NUCLEOTIDE SEQUENCE</scope>
</reference>
<dbReference type="AlphaFoldDB" id="A0A8J9W1W6"/>
<name>A0A8J9W1W6_9NEOP</name>
<dbReference type="Proteomes" id="UP000838878">
    <property type="component" value="Chromosome 4"/>
</dbReference>